<evidence type="ECO:0000256" key="4">
    <source>
        <dbReference type="ARBA" id="ARBA00022989"/>
    </source>
</evidence>
<sequence length="227" mass="24146">MASASIPLYNLGSGYTIVTQVLPSTVDQNSSQAVGPLQKFLKGEPKALGTVQIMNGIMILLLGIWLLSDTSNTVYFFVIFCGSFFHIMAGSLTVSACNKLHPTVVKWAMAVNILSAISAAIIVIILILYLRFNRFTTAGISSIFLLVFSLLQFAVSIAISAFACKATASNEPTLNISNVVPDPEGYVSVDNYFPAHHAHPGISAINAVAMPVGSPPAYSEIKSESDS</sequence>
<keyword evidence="3 6" id="KW-0812">Transmembrane</keyword>
<evidence type="ECO:0000256" key="2">
    <source>
        <dbReference type="ARBA" id="ARBA00009565"/>
    </source>
</evidence>
<feature type="transmembrane region" description="Helical" evidence="6">
    <location>
        <begin position="74"/>
        <end position="95"/>
    </location>
</feature>
<reference evidence="8 9" key="2">
    <citation type="submission" date="2025-04" db="UniProtKB">
        <authorList>
            <consortium name="RefSeq"/>
        </authorList>
    </citation>
    <scope>IDENTIFICATION</scope>
    <source>
        <tissue evidence="8 9">Blood</tissue>
    </source>
</reference>
<dbReference type="InterPro" id="IPR030417">
    <property type="entry name" value="MS4A"/>
</dbReference>
<dbReference type="KEGG" id="ipu:108272346"/>
<accession>A0A2D0S0C4</accession>
<gene>
    <name evidence="8 9 10" type="primary">LOC108272346</name>
</gene>
<evidence type="ECO:0000313" key="7">
    <source>
        <dbReference type="Proteomes" id="UP000221080"/>
    </source>
</evidence>
<keyword evidence="4 6" id="KW-1133">Transmembrane helix</keyword>
<keyword evidence="5 6" id="KW-0472">Membrane</keyword>
<feature type="transmembrane region" description="Helical" evidence="6">
    <location>
        <begin position="107"/>
        <end position="130"/>
    </location>
</feature>
<evidence type="ECO:0000256" key="1">
    <source>
        <dbReference type="ARBA" id="ARBA00004141"/>
    </source>
</evidence>
<reference evidence="7" key="1">
    <citation type="journal article" date="2016" name="Nat. Commun.">
        <title>The channel catfish genome sequence provides insights into the evolution of scale formation in teleosts.</title>
        <authorList>
            <person name="Liu Z."/>
            <person name="Liu S."/>
            <person name="Yao J."/>
            <person name="Bao L."/>
            <person name="Zhang J."/>
            <person name="Li Y."/>
            <person name="Jiang C."/>
            <person name="Sun L."/>
            <person name="Wang R."/>
            <person name="Zhang Y."/>
            <person name="Zhou T."/>
            <person name="Zeng Q."/>
            <person name="Fu Q."/>
            <person name="Gao S."/>
            <person name="Li N."/>
            <person name="Koren S."/>
            <person name="Jiang Y."/>
            <person name="Zimin A."/>
            <person name="Xu P."/>
            <person name="Phillippy A.M."/>
            <person name="Geng X."/>
            <person name="Song L."/>
            <person name="Sun F."/>
            <person name="Li C."/>
            <person name="Wang X."/>
            <person name="Chen A."/>
            <person name="Jin Y."/>
            <person name="Yuan Z."/>
            <person name="Yang Y."/>
            <person name="Tan S."/>
            <person name="Peatman E."/>
            <person name="Lu J."/>
            <person name="Qin Z."/>
            <person name="Dunham R."/>
            <person name="Li Z."/>
            <person name="Sonstegard T."/>
            <person name="Feng J."/>
            <person name="Danzmann R.G."/>
            <person name="Schroeder S."/>
            <person name="Scheffler B."/>
            <person name="Duke M.V."/>
            <person name="Ballard L."/>
            <person name="Kucuktas H."/>
            <person name="Kaltenboeck L."/>
            <person name="Liu H."/>
            <person name="Armbruster J."/>
            <person name="Xie Y."/>
            <person name="Kirby M.L."/>
            <person name="Tian Y."/>
            <person name="Flanagan M.E."/>
            <person name="Mu W."/>
            <person name="Waldbieser G.C."/>
        </authorList>
    </citation>
    <scope>NUCLEOTIDE SEQUENCE [LARGE SCALE GENOMIC DNA]</scope>
    <source>
        <strain evidence="7">SDA103</strain>
    </source>
</reference>
<dbReference type="OMA" id="NAGGIMF"/>
<dbReference type="STRING" id="7998.ENSIPUP00000032686"/>
<evidence type="ECO:0000256" key="6">
    <source>
        <dbReference type="SAM" id="Phobius"/>
    </source>
</evidence>
<organism evidence="7 8">
    <name type="scientific">Ictalurus punctatus</name>
    <name type="common">Channel catfish</name>
    <name type="synonym">Silurus punctatus</name>
    <dbReference type="NCBI Taxonomy" id="7998"/>
    <lineage>
        <taxon>Eukaryota</taxon>
        <taxon>Metazoa</taxon>
        <taxon>Chordata</taxon>
        <taxon>Craniata</taxon>
        <taxon>Vertebrata</taxon>
        <taxon>Euteleostomi</taxon>
        <taxon>Actinopterygii</taxon>
        <taxon>Neopterygii</taxon>
        <taxon>Teleostei</taxon>
        <taxon>Ostariophysi</taxon>
        <taxon>Siluriformes</taxon>
        <taxon>Ictaluridae</taxon>
        <taxon>Ictalurus</taxon>
    </lineage>
</organism>
<keyword evidence="7" id="KW-1185">Reference proteome</keyword>
<dbReference type="GeneTree" id="ENSGT00940000163727"/>
<protein>
    <submittedName>
        <fullName evidence="8 9">Membrane-spanning 4-domains subfamily A member 4D isoform X1</fullName>
    </submittedName>
</protein>
<evidence type="ECO:0000313" key="9">
    <source>
        <dbReference type="RefSeq" id="XP_047015027.1"/>
    </source>
</evidence>
<dbReference type="InterPro" id="IPR007237">
    <property type="entry name" value="CD20-like"/>
</dbReference>
<evidence type="ECO:0000256" key="5">
    <source>
        <dbReference type="ARBA" id="ARBA00023136"/>
    </source>
</evidence>
<dbReference type="Proteomes" id="UP000221080">
    <property type="component" value="Chromosome 12"/>
</dbReference>
<dbReference type="GeneID" id="108272346"/>
<dbReference type="Pfam" id="PF04103">
    <property type="entry name" value="CD20"/>
    <property type="match status" value="1"/>
</dbReference>
<feature type="transmembrane region" description="Helical" evidence="6">
    <location>
        <begin position="47"/>
        <end position="67"/>
    </location>
</feature>
<dbReference type="OrthoDB" id="10071849at2759"/>
<dbReference type="RefSeq" id="XP_053540010.1">
    <property type="nucleotide sequence ID" value="XM_053684035.1"/>
</dbReference>
<evidence type="ECO:0000256" key="3">
    <source>
        <dbReference type="ARBA" id="ARBA00022692"/>
    </source>
</evidence>
<comment type="similarity">
    <text evidence="2">Belongs to the MS4A family.</text>
</comment>
<comment type="subcellular location">
    <subcellularLocation>
        <location evidence="1">Membrane</location>
        <topology evidence="1">Multi-pass membrane protein</topology>
    </subcellularLocation>
</comment>
<evidence type="ECO:0000313" key="8">
    <source>
        <dbReference type="RefSeq" id="XP_017336195.1"/>
    </source>
</evidence>
<dbReference type="PANTHER" id="PTHR23320:SF128">
    <property type="entry name" value="MEMBRANE-SPANNING 4-DOMAINS SUBFAMILY A MEMBER 4A"/>
    <property type="match status" value="1"/>
</dbReference>
<dbReference type="RefSeq" id="XP_047015027.1">
    <property type="nucleotide sequence ID" value="XM_047159071.2"/>
</dbReference>
<feature type="transmembrane region" description="Helical" evidence="6">
    <location>
        <begin position="142"/>
        <end position="163"/>
    </location>
</feature>
<dbReference type="RefSeq" id="XP_017336195.1">
    <property type="nucleotide sequence ID" value="XM_017480706.3"/>
</dbReference>
<dbReference type="GO" id="GO:0016020">
    <property type="term" value="C:membrane"/>
    <property type="evidence" value="ECO:0007669"/>
    <property type="project" value="UniProtKB-SubCell"/>
</dbReference>
<dbReference type="PANTHER" id="PTHR23320">
    <property type="entry name" value="MEMBRANE-SPANNING 4-DOMAINS SUBFAMILY A MS4A -RELATED"/>
    <property type="match status" value="1"/>
</dbReference>
<proteinExistence type="inferred from homology"/>
<dbReference type="AlphaFoldDB" id="A0A2D0S0C4"/>
<name>A0A2D0S0C4_ICTPU</name>
<evidence type="ECO:0000313" key="10">
    <source>
        <dbReference type="RefSeq" id="XP_053540010.1"/>
    </source>
</evidence>